<keyword evidence="6" id="KW-1003">Cell membrane</keyword>
<name>F3QUW4_9BACT</name>
<dbReference type="Pfam" id="PF04205">
    <property type="entry name" value="FMN_bind"/>
    <property type="match status" value="1"/>
</dbReference>
<dbReference type="PANTHER" id="PTHR36118">
    <property type="entry name" value="ION-TRANSLOCATING OXIDOREDUCTASE COMPLEX SUBUNIT G"/>
    <property type="match status" value="1"/>
</dbReference>
<dbReference type="OrthoDB" id="9794010at2"/>
<evidence type="ECO:0000256" key="4">
    <source>
        <dbReference type="ARBA" id="ARBA00022643"/>
    </source>
</evidence>
<comment type="subunit">
    <text evidence="6">The complex is composed of six subunits: RnfA, RnfB, RnfC, RnfD, RnfE and RnfG.</text>
</comment>
<keyword evidence="6" id="KW-1278">Translocase</keyword>
<feature type="region of interest" description="Disordered" evidence="7">
    <location>
        <begin position="186"/>
        <end position="209"/>
    </location>
</feature>
<dbReference type="STRING" id="762982.HMPREF9442_01988"/>
<keyword evidence="6" id="KW-0812">Transmembrane</keyword>
<keyword evidence="1 6" id="KW-0813">Transport</keyword>
<protein>
    <recommendedName>
        <fullName evidence="6">Ion-translocating oxidoreductase complex subunit G</fullName>
        <ecNumber evidence="6">7.-.-.-</ecNumber>
    </recommendedName>
    <alternativeName>
        <fullName evidence="6">Rnf electron transport complex subunit G</fullName>
    </alternativeName>
</protein>
<dbReference type="Proteomes" id="UP000005546">
    <property type="component" value="Unassembled WGS sequence"/>
</dbReference>
<dbReference type="InterPro" id="IPR010209">
    <property type="entry name" value="Ion_transpt_RnfG/RsxG"/>
</dbReference>
<gene>
    <name evidence="6" type="primary">rnfG</name>
    <name evidence="9" type="ORF">HMPREF9442_01988</name>
</gene>
<keyword evidence="10" id="KW-1185">Reference proteome</keyword>
<evidence type="ECO:0000259" key="8">
    <source>
        <dbReference type="SMART" id="SM00900"/>
    </source>
</evidence>
<dbReference type="HOGENOM" id="CLU_077882_1_1_10"/>
<keyword evidence="6" id="KW-1133">Transmembrane helix</keyword>
<dbReference type="EC" id="7.-.-.-" evidence="6"/>
<comment type="caution">
    <text evidence="9">The sequence shown here is derived from an EMBL/GenBank/DDBJ whole genome shotgun (WGS) entry which is preliminary data.</text>
</comment>
<feature type="domain" description="FMN-binding" evidence="8">
    <location>
        <begin position="89"/>
        <end position="179"/>
    </location>
</feature>
<dbReference type="GO" id="GO:0009055">
    <property type="term" value="F:electron transfer activity"/>
    <property type="evidence" value="ECO:0007669"/>
    <property type="project" value="InterPro"/>
</dbReference>
<dbReference type="SMART" id="SM00900">
    <property type="entry name" value="FMN_bind"/>
    <property type="match status" value="1"/>
</dbReference>
<dbReference type="RefSeq" id="WP_008627583.1">
    <property type="nucleotide sequence ID" value="NZ_GL883856.1"/>
</dbReference>
<comment type="subcellular location">
    <subcellularLocation>
        <location evidence="6">Cell membrane</location>
        <topology evidence="6">Single-pass membrane protein</topology>
    </subcellularLocation>
</comment>
<dbReference type="HAMAP" id="MF_00479">
    <property type="entry name" value="RsxG_RnfG"/>
    <property type="match status" value="1"/>
</dbReference>
<comment type="similarity">
    <text evidence="6">Belongs to the RnfG family.</text>
</comment>
<evidence type="ECO:0000313" key="9">
    <source>
        <dbReference type="EMBL" id="EGG53214.1"/>
    </source>
</evidence>
<dbReference type="AlphaFoldDB" id="F3QUW4"/>
<evidence type="ECO:0000256" key="6">
    <source>
        <dbReference type="HAMAP-Rule" id="MF_00479"/>
    </source>
</evidence>
<keyword evidence="2 6" id="KW-0597">Phosphoprotein</keyword>
<dbReference type="GeneID" id="98396509"/>
<feature type="modified residue" description="FMN phosphoryl threonine" evidence="6">
    <location>
        <position position="162"/>
    </location>
</feature>
<evidence type="ECO:0000256" key="2">
    <source>
        <dbReference type="ARBA" id="ARBA00022553"/>
    </source>
</evidence>
<dbReference type="GO" id="GO:0005886">
    <property type="term" value="C:plasma membrane"/>
    <property type="evidence" value="ECO:0007669"/>
    <property type="project" value="UniProtKB-SubCell"/>
</dbReference>
<dbReference type="InterPro" id="IPR007329">
    <property type="entry name" value="FMN-bd"/>
</dbReference>
<comment type="cofactor">
    <cofactor evidence="6">
        <name>FMN</name>
        <dbReference type="ChEBI" id="CHEBI:58210"/>
    </cofactor>
</comment>
<keyword evidence="5 6" id="KW-0249">Electron transport</keyword>
<evidence type="ECO:0000256" key="5">
    <source>
        <dbReference type="ARBA" id="ARBA00022982"/>
    </source>
</evidence>
<evidence type="ECO:0000313" key="10">
    <source>
        <dbReference type="Proteomes" id="UP000005546"/>
    </source>
</evidence>
<sequence>MKKLESSLLNMVLVLTAISLIAGGTLAYINKVTQGPIAEINAKNLQDGIKKVILGGQPGDLKVEEPVESNGYTLYKTDKGTAVKAVTNGFGGPLEVLVGFNEVGDILGYTILATVETPGLGVKADTWFQKGGKGDIIGRNPGEKELAVSKDGGDIDAITASTITSRAFLNAVNAAYQALKGNTSDAASGASVQAGRVESATGTGSDSIH</sequence>
<accession>F3QUW4</accession>
<keyword evidence="6" id="KW-0472">Membrane</keyword>
<keyword evidence="3 6" id="KW-0285">Flavoprotein</keyword>
<dbReference type="PANTHER" id="PTHR36118:SF1">
    <property type="entry name" value="ION-TRANSLOCATING OXIDOREDUCTASE COMPLEX SUBUNIT G"/>
    <property type="match status" value="1"/>
</dbReference>
<proteinExistence type="inferred from homology"/>
<dbReference type="GO" id="GO:0022900">
    <property type="term" value="P:electron transport chain"/>
    <property type="evidence" value="ECO:0007669"/>
    <property type="project" value="UniProtKB-UniRule"/>
</dbReference>
<dbReference type="eggNOG" id="COG4659">
    <property type="taxonomic scope" value="Bacteria"/>
</dbReference>
<comment type="function">
    <text evidence="6">Part of a membrane-bound complex that couples electron transfer with translocation of ions across the membrane.</text>
</comment>
<evidence type="ECO:0000256" key="1">
    <source>
        <dbReference type="ARBA" id="ARBA00022448"/>
    </source>
</evidence>
<dbReference type="GO" id="GO:0010181">
    <property type="term" value="F:FMN binding"/>
    <property type="evidence" value="ECO:0007669"/>
    <property type="project" value="InterPro"/>
</dbReference>
<evidence type="ECO:0000256" key="7">
    <source>
        <dbReference type="SAM" id="MobiDB-lite"/>
    </source>
</evidence>
<evidence type="ECO:0000256" key="3">
    <source>
        <dbReference type="ARBA" id="ARBA00022630"/>
    </source>
</evidence>
<feature type="compositionally biased region" description="Polar residues" evidence="7">
    <location>
        <begin position="200"/>
        <end position="209"/>
    </location>
</feature>
<keyword evidence="4 6" id="KW-0288">FMN</keyword>
<reference evidence="9 10" key="1">
    <citation type="submission" date="2011-02" db="EMBL/GenBank/DDBJ databases">
        <authorList>
            <person name="Weinstock G."/>
            <person name="Sodergren E."/>
            <person name="Clifton S."/>
            <person name="Fulton L."/>
            <person name="Fulton B."/>
            <person name="Courtney L."/>
            <person name="Fronick C."/>
            <person name="Harrison M."/>
            <person name="Strong C."/>
            <person name="Farmer C."/>
            <person name="Delahaunty K."/>
            <person name="Markovic C."/>
            <person name="Hall O."/>
            <person name="Minx P."/>
            <person name="Tomlinson C."/>
            <person name="Mitreva M."/>
            <person name="Hou S."/>
            <person name="Chen J."/>
            <person name="Wollam A."/>
            <person name="Pepin K.H."/>
            <person name="Johnson M."/>
            <person name="Bhonagiri V."/>
            <person name="Zhang X."/>
            <person name="Suruliraj S."/>
            <person name="Warren W."/>
            <person name="Chinwalla A."/>
            <person name="Mardis E.R."/>
            <person name="Wilson R.K."/>
        </authorList>
    </citation>
    <scope>NUCLEOTIDE SEQUENCE [LARGE SCALE GENOMIC DNA]</scope>
    <source>
        <strain evidence="9 10">YIT 11841</strain>
    </source>
</reference>
<dbReference type="EMBL" id="AFBR01000056">
    <property type="protein sequence ID" value="EGG53214.1"/>
    <property type="molecule type" value="Genomic_DNA"/>
</dbReference>
<organism evidence="9 10">
    <name type="scientific">Paraprevotella xylaniphila YIT 11841</name>
    <dbReference type="NCBI Taxonomy" id="762982"/>
    <lineage>
        <taxon>Bacteria</taxon>
        <taxon>Pseudomonadati</taxon>
        <taxon>Bacteroidota</taxon>
        <taxon>Bacteroidia</taxon>
        <taxon>Bacteroidales</taxon>
        <taxon>Prevotellaceae</taxon>
        <taxon>Paraprevotella</taxon>
    </lineage>
</organism>